<feature type="domain" description="OB-fold nucleic acid binding" evidence="9">
    <location>
        <begin position="6"/>
        <end position="101"/>
    </location>
</feature>
<evidence type="ECO:0000256" key="3">
    <source>
        <dbReference type="ARBA" id="ARBA00022801"/>
    </source>
</evidence>
<dbReference type="GO" id="GO:0008855">
    <property type="term" value="F:exodeoxyribonuclease VII activity"/>
    <property type="evidence" value="ECO:0007669"/>
    <property type="project" value="UniProtKB-UniRule"/>
</dbReference>
<dbReference type="InterPro" id="IPR003753">
    <property type="entry name" value="Exonuc_VII_L"/>
</dbReference>
<dbReference type="OrthoDB" id="9802795at2"/>
<dbReference type="EMBL" id="CP099799">
    <property type="protein sequence ID" value="USS02251.1"/>
    <property type="molecule type" value="Genomic_DNA"/>
</dbReference>
<dbReference type="RefSeq" id="WP_066676017.1">
    <property type="nucleotide sequence ID" value="NZ_CABMIZ010000013.1"/>
</dbReference>
<evidence type="ECO:0000259" key="8">
    <source>
        <dbReference type="Pfam" id="PF02601"/>
    </source>
</evidence>
<evidence type="ECO:0000256" key="6">
    <source>
        <dbReference type="RuleBase" id="RU004355"/>
    </source>
</evidence>
<evidence type="ECO:0000313" key="10">
    <source>
        <dbReference type="EMBL" id="AYE35647.1"/>
    </source>
</evidence>
<dbReference type="InterPro" id="IPR025824">
    <property type="entry name" value="OB-fold_nuc-bd_dom"/>
</dbReference>
<proteinExistence type="inferred from homology"/>
<keyword evidence="3 5" id="KW-0378">Hydrolase</keyword>
<dbReference type="Proteomes" id="UP000280586">
    <property type="component" value="Chromosome"/>
</dbReference>
<dbReference type="KEGG" id="csep:CP523_15065"/>
<dbReference type="NCBIfam" id="TIGR00237">
    <property type="entry name" value="xseA"/>
    <property type="match status" value="1"/>
</dbReference>
<feature type="domain" description="Exonuclease VII large subunit C-terminal" evidence="8">
    <location>
        <begin position="124"/>
        <end position="342"/>
    </location>
</feature>
<dbReference type="InterPro" id="IPR020579">
    <property type="entry name" value="Exonuc_VII_lsu_C"/>
</dbReference>
<gene>
    <name evidence="5 11" type="primary">xseA</name>
    <name evidence="10" type="ORF">CP523_15065</name>
    <name evidence="11" type="ORF">NH397_07505</name>
</gene>
<dbReference type="EC" id="3.1.11.6" evidence="5"/>
<comment type="subcellular location">
    <subcellularLocation>
        <location evidence="5 6">Cytoplasm</location>
    </subcellularLocation>
</comment>
<dbReference type="AlphaFoldDB" id="A0A9N7JPR3"/>
<dbReference type="PANTHER" id="PTHR30008">
    <property type="entry name" value="EXODEOXYRIBONUCLEASE 7 LARGE SUBUNIT"/>
    <property type="match status" value="1"/>
</dbReference>
<dbReference type="Pfam" id="PF13742">
    <property type="entry name" value="tRNA_anti_2"/>
    <property type="match status" value="1"/>
</dbReference>
<dbReference type="GO" id="GO:0005737">
    <property type="term" value="C:cytoplasm"/>
    <property type="evidence" value="ECO:0007669"/>
    <property type="project" value="UniProtKB-SubCell"/>
</dbReference>
<evidence type="ECO:0000313" key="11">
    <source>
        <dbReference type="EMBL" id="USS02251.1"/>
    </source>
</evidence>
<keyword evidence="7" id="KW-0175">Coiled coil</keyword>
<organism evidence="10 12">
    <name type="scientific">Clostridium septicum</name>
    <dbReference type="NCBI Taxonomy" id="1504"/>
    <lineage>
        <taxon>Bacteria</taxon>
        <taxon>Bacillati</taxon>
        <taxon>Bacillota</taxon>
        <taxon>Clostridia</taxon>
        <taxon>Eubacteriales</taxon>
        <taxon>Clostridiaceae</taxon>
        <taxon>Clostridium</taxon>
    </lineage>
</organism>
<evidence type="ECO:0000313" key="12">
    <source>
        <dbReference type="Proteomes" id="UP000280586"/>
    </source>
</evidence>
<keyword evidence="13" id="KW-1185">Reference proteome</keyword>
<evidence type="ECO:0000313" key="13">
    <source>
        <dbReference type="Proteomes" id="UP001055437"/>
    </source>
</evidence>
<keyword evidence="2 5" id="KW-0540">Nuclease</keyword>
<accession>A0A9N7JPR3</accession>
<protein>
    <recommendedName>
        <fullName evidence="5">Exodeoxyribonuclease 7 large subunit</fullName>
        <ecNumber evidence="5">3.1.11.6</ecNumber>
    </recommendedName>
    <alternativeName>
        <fullName evidence="5">Exodeoxyribonuclease VII large subunit</fullName>
        <shortName evidence="5">Exonuclease VII large subunit</shortName>
    </alternativeName>
</protein>
<dbReference type="GeneID" id="303562009"/>
<reference evidence="11" key="2">
    <citation type="submission" date="2022-06" db="EMBL/GenBank/DDBJ databases">
        <authorList>
            <person name="Holder M.E."/>
            <person name="Ajami N.J."/>
            <person name="Petrosino J.F."/>
        </authorList>
    </citation>
    <scope>NUCLEOTIDE SEQUENCE</scope>
    <source>
        <strain evidence="11">RMA 8861</strain>
    </source>
</reference>
<dbReference type="HAMAP" id="MF_00378">
    <property type="entry name" value="Exonuc_7_L"/>
    <property type="match status" value="1"/>
</dbReference>
<comment type="catalytic activity">
    <reaction evidence="5 6">
        <text>Exonucleolytic cleavage in either 5'- to 3'- or 3'- to 5'-direction to yield nucleoside 5'-phosphates.</text>
        <dbReference type="EC" id="3.1.11.6"/>
    </reaction>
</comment>
<dbReference type="Pfam" id="PF02601">
    <property type="entry name" value="Exonuc_VII_L"/>
    <property type="match status" value="1"/>
</dbReference>
<keyword evidence="4 5" id="KW-0269">Exonuclease</keyword>
<comment type="similarity">
    <text evidence="5 6">Belongs to the XseA family.</text>
</comment>
<dbReference type="CDD" id="cd04489">
    <property type="entry name" value="ExoVII_LU_OBF"/>
    <property type="match status" value="1"/>
</dbReference>
<dbReference type="GO" id="GO:0009318">
    <property type="term" value="C:exodeoxyribonuclease VII complex"/>
    <property type="evidence" value="ECO:0007669"/>
    <property type="project" value="UniProtKB-UniRule"/>
</dbReference>
<reference evidence="10 12" key="1">
    <citation type="submission" date="2017-09" db="EMBL/GenBank/DDBJ databases">
        <authorList>
            <person name="Thomas P."/>
            <person name="Seyboldt C."/>
        </authorList>
    </citation>
    <scope>NUCLEOTIDE SEQUENCE [LARGE SCALE GENOMIC DNA]</scope>
    <source>
        <strain evidence="10 12">DSM 7534</strain>
    </source>
</reference>
<evidence type="ECO:0000256" key="4">
    <source>
        <dbReference type="ARBA" id="ARBA00022839"/>
    </source>
</evidence>
<name>A0A9N7JPR3_CLOSE</name>
<dbReference type="PANTHER" id="PTHR30008:SF0">
    <property type="entry name" value="EXODEOXYRIBONUCLEASE 7 LARGE SUBUNIT"/>
    <property type="match status" value="1"/>
</dbReference>
<comment type="function">
    <text evidence="5">Bidirectionally degrades single-stranded DNA into large acid-insoluble oligonucleotides, which are then degraded further into small acid-soluble oligonucleotides.</text>
</comment>
<sequence length="399" mass="45220">MKIKTLSVSEVNNYIKKTLDNDFILNNLSVKGEISNLKYHTSGHIYFSLKDSNGKLNCIMFRNRAIDLHFELEEGMEVTVKCRCSIYPGNGSLQLYIEDIEKDGVGELYIKFEKLKEKLLKEGYFDEEYKKPMPSMPLRVGVITSETGAVIKDIINVTRRRNKMIDIVLFPANVQGIDAYKSIIKGLKFFNNKKNVDVIILGRGGGSLEELWNFNEEELAIEIFKSNIPVVSAVGHEVDYTISDFVSDLRAATPSQAAEIVVPIESEIKNSLNNIKNRLDELIEINILQEKNRMKNLSKILNLNSPISRVANSYLEVDTLKNRLNQSIVNKINNEKIRIESLNNILKAHNPINVLQKGYSIVEDNEGNILSSKDDLMEEKEISMLFKNGSVTGIFAPIK</sequence>
<dbReference type="GO" id="GO:0003676">
    <property type="term" value="F:nucleic acid binding"/>
    <property type="evidence" value="ECO:0007669"/>
    <property type="project" value="InterPro"/>
</dbReference>
<dbReference type="Proteomes" id="UP001055437">
    <property type="component" value="Chromosome"/>
</dbReference>
<comment type="subunit">
    <text evidence="5">Heterooligomer composed of large and small subunits.</text>
</comment>
<keyword evidence="1 5" id="KW-0963">Cytoplasm</keyword>
<evidence type="ECO:0000259" key="9">
    <source>
        <dbReference type="Pfam" id="PF13742"/>
    </source>
</evidence>
<feature type="coiled-coil region" evidence="7">
    <location>
        <begin position="265"/>
        <end position="292"/>
    </location>
</feature>
<dbReference type="GO" id="GO:0006308">
    <property type="term" value="P:DNA catabolic process"/>
    <property type="evidence" value="ECO:0007669"/>
    <property type="project" value="UniProtKB-UniRule"/>
</dbReference>
<evidence type="ECO:0000256" key="5">
    <source>
        <dbReference type="HAMAP-Rule" id="MF_00378"/>
    </source>
</evidence>
<evidence type="ECO:0000256" key="1">
    <source>
        <dbReference type="ARBA" id="ARBA00022490"/>
    </source>
</evidence>
<evidence type="ECO:0000256" key="7">
    <source>
        <dbReference type="SAM" id="Coils"/>
    </source>
</evidence>
<dbReference type="EMBL" id="CP023671">
    <property type="protein sequence ID" value="AYE35647.1"/>
    <property type="molecule type" value="Genomic_DNA"/>
</dbReference>
<evidence type="ECO:0000256" key="2">
    <source>
        <dbReference type="ARBA" id="ARBA00022722"/>
    </source>
</evidence>